<dbReference type="InterPro" id="IPR012944">
    <property type="entry name" value="SusD_RagB_dom"/>
</dbReference>
<dbReference type="InterPro" id="IPR033985">
    <property type="entry name" value="SusD-like_N"/>
</dbReference>
<evidence type="ECO:0000256" key="5">
    <source>
        <dbReference type="ARBA" id="ARBA00023237"/>
    </source>
</evidence>
<feature type="domain" description="RagB/SusD" evidence="6">
    <location>
        <begin position="342"/>
        <end position="626"/>
    </location>
</feature>
<keyword evidence="5" id="KW-0998">Cell outer membrane</keyword>
<dbReference type="Pfam" id="PF14322">
    <property type="entry name" value="SusD-like_3"/>
    <property type="match status" value="1"/>
</dbReference>
<reference evidence="8" key="1">
    <citation type="submission" date="2020-08" db="EMBL/GenBank/DDBJ databases">
        <title>Lewinella bacteria from marine environments.</title>
        <authorList>
            <person name="Zhong Y."/>
        </authorList>
    </citation>
    <scope>NUCLEOTIDE SEQUENCE</scope>
    <source>
        <strain evidence="8">KCTC 42187</strain>
    </source>
</reference>
<evidence type="ECO:0000256" key="3">
    <source>
        <dbReference type="ARBA" id="ARBA00022729"/>
    </source>
</evidence>
<gene>
    <name evidence="8" type="ORF">H9S92_17990</name>
</gene>
<evidence type="ECO:0000256" key="1">
    <source>
        <dbReference type="ARBA" id="ARBA00004442"/>
    </source>
</evidence>
<sequence>MQLMKNSLWRAFLATGVFLALLTGCKDDFLNTEPLDSISSEATWADGPLSQAFIFNVYSFLGYGGFEEQGLSSITDEAMFTHAGRNINTFNEGTEDPTNTAWMSATYQWDQMYLAIRQANIAIERLPTATFSDTELRDRLLGEAHFLRAYYYHQLARFYGGVPLIDRPYGLDEDYSVARNTWEETVNFIVADLDRAATLLEGKPVTPGRASTLAAQALKSRILLYAASDLHDGALAGGVFPGYSNIDLVAYSGGDRTARWRAARDAALVVVNAGTGYKMDLTAPVSAEEGRQNYISISMGGGSAVGDAAAEVELIFERTKTPLYTVEDNWPLGGIHHGINNGPNGYNNWAGNTPIQQLVDDYEMMDGSRFDWNNPAHAAAPYENRDPRLGASIMYDGADWKPRPVAVSGIDPMDQIQTGYYDDGNGGTINGVDTRESTVENWNGSRTHYYHRKFIDPNPALPDNQSNAQTIPWPFIRYTEAVLNLVEASIELGDEATAREWLSKIRFRVGMPAVTDTGDALRQRYRNERRVELSYEEHRYHDARRWLIAPETLGRIIQTIDIRATLRPGATPHVPYRYDPSRYTYTYTVVENTENETRTWRNKMYYRPITRDEINRNPLLVQNPLY</sequence>
<evidence type="ECO:0000313" key="8">
    <source>
        <dbReference type="EMBL" id="MBC6996066.1"/>
    </source>
</evidence>
<evidence type="ECO:0000259" key="6">
    <source>
        <dbReference type="Pfam" id="PF07980"/>
    </source>
</evidence>
<name>A0A923PNP6_9BACT</name>
<dbReference type="Gene3D" id="1.25.40.390">
    <property type="match status" value="1"/>
</dbReference>
<dbReference type="GO" id="GO:0009279">
    <property type="term" value="C:cell outer membrane"/>
    <property type="evidence" value="ECO:0007669"/>
    <property type="project" value="UniProtKB-SubCell"/>
</dbReference>
<evidence type="ECO:0000256" key="2">
    <source>
        <dbReference type="ARBA" id="ARBA00006275"/>
    </source>
</evidence>
<dbReference type="EMBL" id="JACSIT010000148">
    <property type="protein sequence ID" value="MBC6996066.1"/>
    <property type="molecule type" value="Genomic_DNA"/>
</dbReference>
<protein>
    <submittedName>
        <fullName evidence="8">RagB/SusD family nutrient uptake outer membrane protein</fullName>
    </submittedName>
</protein>
<evidence type="ECO:0000313" key="9">
    <source>
        <dbReference type="Proteomes" id="UP000650081"/>
    </source>
</evidence>
<keyword evidence="9" id="KW-1185">Reference proteome</keyword>
<evidence type="ECO:0000259" key="7">
    <source>
        <dbReference type="Pfam" id="PF14322"/>
    </source>
</evidence>
<feature type="domain" description="SusD-like N-terminal" evidence="7">
    <location>
        <begin position="80"/>
        <end position="224"/>
    </location>
</feature>
<organism evidence="8 9">
    <name type="scientific">Neolewinella lacunae</name>
    <dbReference type="NCBI Taxonomy" id="1517758"/>
    <lineage>
        <taxon>Bacteria</taxon>
        <taxon>Pseudomonadati</taxon>
        <taxon>Bacteroidota</taxon>
        <taxon>Saprospiria</taxon>
        <taxon>Saprospirales</taxon>
        <taxon>Lewinellaceae</taxon>
        <taxon>Neolewinella</taxon>
    </lineage>
</organism>
<dbReference type="AlphaFoldDB" id="A0A923PNP6"/>
<comment type="subcellular location">
    <subcellularLocation>
        <location evidence="1">Cell outer membrane</location>
    </subcellularLocation>
</comment>
<keyword evidence="4" id="KW-0472">Membrane</keyword>
<dbReference type="SUPFAM" id="SSF48452">
    <property type="entry name" value="TPR-like"/>
    <property type="match status" value="1"/>
</dbReference>
<accession>A0A923PNP6</accession>
<dbReference type="PROSITE" id="PS51257">
    <property type="entry name" value="PROKAR_LIPOPROTEIN"/>
    <property type="match status" value="1"/>
</dbReference>
<dbReference type="Proteomes" id="UP000650081">
    <property type="component" value="Unassembled WGS sequence"/>
</dbReference>
<dbReference type="Pfam" id="PF07980">
    <property type="entry name" value="SusD_RagB"/>
    <property type="match status" value="1"/>
</dbReference>
<dbReference type="InterPro" id="IPR011990">
    <property type="entry name" value="TPR-like_helical_dom_sf"/>
</dbReference>
<evidence type="ECO:0000256" key="4">
    <source>
        <dbReference type="ARBA" id="ARBA00023136"/>
    </source>
</evidence>
<comment type="similarity">
    <text evidence="2">Belongs to the SusD family.</text>
</comment>
<comment type="caution">
    <text evidence="8">The sequence shown here is derived from an EMBL/GenBank/DDBJ whole genome shotgun (WGS) entry which is preliminary data.</text>
</comment>
<keyword evidence="3" id="KW-0732">Signal</keyword>
<proteinExistence type="inferred from homology"/>